<evidence type="ECO:0000313" key="5">
    <source>
        <dbReference type="Proteomes" id="UP000253958"/>
    </source>
</evidence>
<proteinExistence type="predicted"/>
<keyword evidence="1" id="KW-1133">Transmembrane helix</keyword>
<reference evidence="4 6" key="3">
    <citation type="submission" date="2019-09" db="EMBL/GenBank/DDBJ databases">
        <title>High taxonomic diversity of Micromonospora strains isolated from Medicago sativa nodules in different geographical locations.</title>
        <authorList>
            <person name="Martinez-Hidalgo P."/>
            <person name="Flores-Felix J.D."/>
            <person name="Velazquez E."/>
            <person name="Brau L."/>
            <person name="Trujillo M.E."/>
            <person name="Martinez-Molina E."/>
        </authorList>
    </citation>
    <scope>NUCLEOTIDE SEQUENCE [LARGE SCALE GENOMIC DNA]</scope>
    <source>
        <strain evidence="4 6">ALFB5</strain>
    </source>
</reference>
<protein>
    <submittedName>
        <fullName evidence="3">DUF2752 domain-containing protein</fullName>
    </submittedName>
</protein>
<sequence length="150" mass="16520">MRQVAGYPHRATQRAATLALAGAIGAAAAFVLRFDPTDRVADPTGPCLWHAMTGINGPGCGGTRMFYYLLHGDLLEAARHHLAALIAVPFLLYAGIRWAGVAWFGRELPALRLSPRVYWIYGAAFLLYSTVLRNLPWPPFSWFDIPNLTP</sequence>
<feature type="transmembrane region" description="Helical" evidence="1">
    <location>
        <begin position="117"/>
        <end position="135"/>
    </location>
</feature>
<dbReference type="AlphaFoldDB" id="A0A1C6TMZ4"/>
<evidence type="ECO:0000256" key="1">
    <source>
        <dbReference type="SAM" id="Phobius"/>
    </source>
</evidence>
<name>A0A1C6TMZ4_9ACTN</name>
<accession>A0A1C6TMZ4</accession>
<evidence type="ECO:0000313" key="6">
    <source>
        <dbReference type="Proteomes" id="UP000471364"/>
    </source>
</evidence>
<keyword evidence="2" id="KW-0732">Signal</keyword>
<dbReference type="EMBL" id="CP031263">
    <property type="protein sequence ID" value="AXH93631.1"/>
    <property type="molecule type" value="Genomic_DNA"/>
</dbReference>
<feature type="transmembrane region" description="Helical" evidence="1">
    <location>
        <begin position="82"/>
        <end position="105"/>
    </location>
</feature>
<feature type="transmembrane region" description="Helical" evidence="1">
    <location>
        <begin position="49"/>
        <end position="70"/>
    </location>
</feature>
<dbReference type="InterPro" id="IPR021215">
    <property type="entry name" value="DUF2752"/>
</dbReference>
<dbReference type="RefSeq" id="WP_030271525.1">
    <property type="nucleotide sequence ID" value="NZ_CBDRIQ010000020.1"/>
</dbReference>
<evidence type="ECO:0000313" key="3">
    <source>
        <dbReference type="EMBL" id="AXH93631.1"/>
    </source>
</evidence>
<dbReference type="Pfam" id="PF10825">
    <property type="entry name" value="DUF2752"/>
    <property type="match status" value="1"/>
</dbReference>
<keyword evidence="1" id="KW-0812">Transmembrane</keyword>
<keyword evidence="1" id="KW-0472">Membrane</keyword>
<dbReference type="EMBL" id="WAAR01000006">
    <property type="protein sequence ID" value="KAB1118672.1"/>
    <property type="molecule type" value="Genomic_DNA"/>
</dbReference>
<dbReference type="Proteomes" id="UP000253958">
    <property type="component" value="Chromosome"/>
</dbReference>
<evidence type="ECO:0000313" key="4">
    <source>
        <dbReference type="EMBL" id="KAB1118672.1"/>
    </source>
</evidence>
<evidence type="ECO:0000256" key="2">
    <source>
        <dbReference type="SAM" id="SignalP"/>
    </source>
</evidence>
<dbReference type="Proteomes" id="UP000471364">
    <property type="component" value="Unassembled WGS sequence"/>
</dbReference>
<keyword evidence="6" id="KW-1185">Reference proteome</keyword>
<reference evidence="3 5" key="1">
    <citation type="submission" date="2018-07" db="EMBL/GenBank/DDBJ databases">
        <authorList>
            <person name="Ye Y."/>
        </authorList>
    </citation>
    <scope>NUCLEOTIDE SEQUENCE [LARGE SCALE GENOMIC DNA]</scope>
    <source>
        <strain evidence="3">110B</strain>
        <strain evidence="5">H14(2018)</strain>
    </source>
</reference>
<feature type="signal peptide" evidence="2">
    <location>
        <begin position="1"/>
        <end position="29"/>
    </location>
</feature>
<organism evidence="3 5">
    <name type="scientific">Micromonospora aurantiaca</name>
    <name type="common">nom. illeg.</name>
    <dbReference type="NCBI Taxonomy" id="47850"/>
    <lineage>
        <taxon>Bacteria</taxon>
        <taxon>Bacillati</taxon>
        <taxon>Actinomycetota</taxon>
        <taxon>Actinomycetes</taxon>
        <taxon>Micromonosporales</taxon>
        <taxon>Micromonosporaceae</taxon>
        <taxon>Micromonospora</taxon>
    </lineage>
</organism>
<reference evidence="3 5" key="2">
    <citation type="submission" date="2018-08" db="EMBL/GenBank/DDBJ databases">
        <title>Streptomyces kandeliansis sp. nov., an endophytic bacterium isolated from mangrove plant.</title>
        <authorList>
            <person name="Wang R."/>
        </authorList>
    </citation>
    <scope>NUCLEOTIDE SEQUENCE [LARGE SCALE GENOMIC DNA]</scope>
    <source>
        <strain evidence="3">110B</strain>
        <strain evidence="5">H14(2018)</strain>
    </source>
</reference>
<feature type="chain" id="PRO_5044556490" evidence="2">
    <location>
        <begin position="30"/>
        <end position="150"/>
    </location>
</feature>
<gene>
    <name evidence="3" type="ORF">DVH21_29000</name>
    <name evidence="4" type="ORF">F6X54_02835</name>
</gene>